<dbReference type="Pfam" id="PF02719">
    <property type="entry name" value="Polysacc_synt_2"/>
    <property type="match status" value="1"/>
</dbReference>
<evidence type="ECO:0000259" key="3">
    <source>
        <dbReference type="Pfam" id="PF02719"/>
    </source>
</evidence>
<dbReference type="PANTHER" id="PTHR43318:SF1">
    <property type="entry name" value="POLYSACCHARIDE BIOSYNTHESIS PROTEIN EPSC-RELATED"/>
    <property type="match status" value="1"/>
</dbReference>
<organism evidence="4 5">
    <name type="scientific">Mucilaginibacter achroorhodeus</name>
    <dbReference type="NCBI Taxonomy" id="2599294"/>
    <lineage>
        <taxon>Bacteria</taxon>
        <taxon>Pseudomonadati</taxon>
        <taxon>Bacteroidota</taxon>
        <taxon>Sphingobacteriia</taxon>
        <taxon>Sphingobacteriales</taxon>
        <taxon>Sphingobacteriaceae</taxon>
        <taxon>Mucilaginibacter</taxon>
    </lineage>
</organism>
<comment type="caution">
    <text evidence="4">The sequence shown here is derived from an EMBL/GenBank/DDBJ whole genome shotgun (WGS) entry which is preliminary data.</text>
</comment>
<dbReference type="CDD" id="cd05237">
    <property type="entry name" value="UDP_invert_4-6DH_SDR_e"/>
    <property type="match status" value="1"/>
</dbReference>
<dbReference type="Proteomes" id="UP000318010">
    <property type="component" value="Unassembled WGS sequence"/>
</dbReference>
<comment type="similarity">
    <text evidence="1">Belongs to the polysaccharide synthase family.</text>
</comment>
<feature type="transmembrane region" description="Helical" evidence="2">
    <location>
        <begin position="47"/>
        <end position="69"/>
    </location>
</feature>
<name>A0A563U9G8_9SPHI</name>
<feature type="transmembrane region" description="Helical" evidence="2">
    <location>
        <begin position="81"/>
        <end position="103"/>
    </location>
</feature>
<keyword evidence="2" id="KW-0472">Membrane</keyword>
<sequence>MKKYLLFNKVIPRWIIMLADFVIVTWSFASSYLIVNRFEFSNILRGYFFIYTAVYAVVAALVMFTMRIHTGLIRYSNTRDVLRIFGSVFISSIIYLAVITLWIKKYLHVSSSTIDFVLLVNFSVSSTLLILLRSAVKSAFNYLNNYSAGNKSVVLIYGSDNSAVLVKQALETSATNFVVAGFVDNDPNKINKEIQAVKVYDISKLAKIKEKRSVDKMIIMNHHLDEQEKRTALENCLALGIQVLTVPPSDQWIYGKLNLQQIKDLKIEDLLQRKTIQIDTTRISQDLKDKRVLVTGAAGSIGSEIVQQVLQYGPAMVILCDQAESPLHEVRLEIEEKFPHIPVVIFIGDIRNYYRMHKLFSDHRPEVVYHAAAYKHVPMMEENPSEAIRANVLGTKNIADLCLAFRADKFVMVSTDKAVNPTNVMGASKRIAEIYIQSLKDSPANKGTCFITTRFGNVLGSNGSVIPRFRAQIQKGGPITVTHPEITRYFMTIPEAVHLVLEAGTMGSGGEIFIFDMGEPVKIVDLALKMIKLAGLQPDRDIKIVYSGLRPGEKLYEELLNSGENTMPTHHEKIKISRVITYPHEQVANDINELISLNKQGDEMATVGKMKDIVPEFLSKNSKFEHLDNNKQPRIVTTEAPKLSVVFD</sequence>
<dbReference type="InterPro" id="IPR051203">
    <property type="entry name" value="Polysaccharide_Synthase-Rel"/>
</dbReference>
<dbReference type="AlphaFoldDB" id="A0A563U9G8"/>
<dbReference type="InterPro" id="IPR036291">
    <property type="entry name" value="NAD(P)-bd_dom_sf"/>
</dbReference>
<dbReference type="InterPro" id="IPR029063">
    <property type="entry name" value="SAM-dependent_MTases_sf"/>
</dbReference>
<feature type="domain" description="Polysaccharide biosynthesis protein CapD-like" evidence="3">
    <location>
        <begin position="292"/>
        <end position="576"/>
    </location>
</feature>
<keyword evidence="2" id="KW-1133">Transmembrane helix</keyword>
<feature type="transmembrane region" description="Helical" evidence="2">
    <location>
        <begin position="12"/>
        <end position="35"/>
    </location>
</feature>
<dbReference type="SUPFAM" id="SSF53335">
    <property type="entry name" value="S-adenosyl-L-methionine-dependent methyltransferases"/>
    <property type="match status" value="1"/>
</dbReference>
<dbReference type="OrthoDB" id="9803111at2"/>
<dbReference type="InterPro" id="IPR003869">
    <property type="entry name" value="Polysac_CapD-like"/>
</dbReference>
<accession>A0A563U9G8</accession>
<protein>
    <submittedName>
        <fullName evidence="4">Polysaccharide biosynthesis protein</fullName>
    </submittedName>
</protein>
<feature type="transmembrane region" description="Helical" evidence="2">
    <location>
        <begin position="109"/>
        <end position="132"/>
    </location>
</feature>
<dbReference type="RefSeq" id="WP_146268806.1">
    <property type="nucleotide sequence ID" value="NZ_VOEI01000001.1"/>
</dbReference>
<evidence type="ECO:0000313" key="4">
    <source>
        <dbReference type="EMBL" id="TWR27995.1"/>
    </source>
</evidence>
<evidence type="ECO:0000256" key="1">
    <source>
        <dbReference type="ARBA" id="ARBA00007430"/>
    </source>
</evidence>
<keyword evidence="5" id="KW-1185">Reference proteome</keyword>
<dbReference type="SUPFAM" id="SSF51735">
    <property type="entry name" value="NAD(P)-binding Rossmann-fold domains"/>
    <property type="match status" value="1"/>
</dbReference>
<reference evidence="4 5" key="1">
    <citation type="submission" date="2019-07" db="EMBL/GenBank/DDBJ databases">
        <authorList>
            <person name="Kim J."/>
        </authorList>
    </citation>
    <scope>NUCLEOTIDE SEQUENCE [LARGE SCALE GENOMIC DNA]</scope>
    <source>
        <strain evidence="4 5">MJ1a</strain>
    </source>
</reference>
<proteinExistence type="inferred from homology"/>
<gene>
    <name evidence="4" type="ORF">FPZ42_01905</name>
</gene>
<keyword evidence="2" id="KW-0812">Transmembrane</keyword>
<evidence type="ECO:0000256" key="2">
    <source>
        <dbReference type="SAM" id="Phobius"/>
    </source>
</evidence>
<dbReference type="EMBL" id="VOEI01000001">
    <property type="protein sequence ID" value="TWR27995.1"/>
    <property type="molecule type" value="Genomic_DNA"/>
</dbReference>
<evidence type="ECO:0000313" key="5">
    <source>
        <dbReference type="Proteomes" id="UP000318010"/>
    </source>
</evidence>
<dbReference type="Gene3D" id="3.40.50.720">
    <property type="entry name" value="NAD(P)-binding Rossmann-like Domain"/>
    <property type="match status" value="2"/>
</dbReference>
<dbReference type="PANTHER" id="PTHR43318">
    <property type="entry name" value="UDP-N-ACETYLGLUCOSAMINE 4,6-DEHYDRATASE"/>
    <property type="match status" value="1"/>
</dbReference>